<sequence length="137" mass="15862">MFKKLARSLRGHDHWFAEWWSSVLLMAVGIYGFCVPDGFIIQQSFVDGFLQVLPFNLWEVLFIMFGLFQFMALRYESLIGRGIAAFLASSLLIWGTLNIAVYGQWHFSLIGWGIFSAINLYALFRITRGIEQYHEPL</sequence>
<evidence type="ECO:0000313" key="3">
    <source>
        <dbReference type="Proteomes" id="UP001431634"/>
    </source>
</evidence>
<dbReference type="EMBL" id="JASBAO010000001">
    <property type="protein sequence ID" value="MDI2091642.1"/>
    <property type="molecule type" value="Genomic_DNA"/>
</dbReference>
<feature type="transmembrane region" description="Helical" evidence="1">
    <location>
        <begin position="20"/>
        <end position="41"/>
    </location>
</feature>
<feature type="transmembrane region" description="Helical" evidence="1">
    <location>
        <begin position="105"/>
        <end position="124"/>
    </location>
</feature>
<organism evidence="2 3">
    <name type="scientific">Commensalibacter oyaizuii</name>
    <dbReference type="NCBI Taxonomy" id="3043873"/>
    <lineage>
        <taxon>Bacteria</taxon>
        <taxon>Pseudomonadati</taxon>
        <taxon>Pseudomonadota</taxon>
        <taxon>Alphaproteobacteria</taxon>
        <taxon>Acetobacterales</taxon>
        <taxon>Acetobacteraceae</taxon>
    </lineage>
</organism>
<proteinExistence type="predicted"/>
<name>A0ABT6Q3E3_9PROT</name>
<keyword evidence="1" id="KW-0812">Transmembrane</keyword>
<keyword evidence="3" id="KW-1185">Reference proteome</keyword>
<keyword evidence="1" id="KW-0472">Membrane</keyword>
<dbReference type="Proteomes" id="UP001431634">
    <property type="component" value="Unassembled WGS sequence"/>
</dbReference>
<protein>
    <submittedName>
        <fullName evidence="2">Uncharacterized protein</fullName>
    </submittedName>
</protein>
<keyword evidence="1" id="KW-1133">Transmembrane helix</keyword>
<evidence type="ECO:0000256" key="1">
    <source>
        <dbReference type="SAM" id="Phobius"/>
    </source>
</evidence>
<comment type="caution">
    <text evidence="2">The sequence shown here is derived from an EMBL/GenBank/DDBJ whole genome shotgun (WGS) entry which is preliminary data.</text>
</comment>
<feature type="transmembrane region" description="Helical" evidence="1">
    <location>
        <begin position="53"/>
        <end position="71"/>
    </location>
</feature>
<reference evidence="2" key="1">
    <citation type="submission" date="2023-05" db="EMBL/GenBank/DDBJ databases">
        <title>Whole genome sequence of Commensalibacter sp.</title>
        <authorList>
            <person name="Charoenyingcharoen P."/>
            <person name="Yukphan P."/>
        </authorList>
    </citation>
    <scope>NUCLEOTIDE SEQUENCE</scope>
    <source>
        <strain evidence="2">TBRC 16381</strain>
    </source>
</reference>
<dbReference type="RefSeq" id="WP_281448731.1">
    <property type="nucleotide sequence ID" value="NZ_JASBAO010000001.1"/>
</dbReference>
<feature type="transmembrane region" description="Helical" evidence="1">
    <location>
        <begin position="78"/>
        <end position="99"/>
    </location>
</feature>
<evidence type="ECO:0000313" key="2">
    <source>
        <dbReference type="EMBL" id="MDI2091642.1"/>
    </source>
</evidence>
<gene>
    <name evidence="2" type="ORF">QJV27_09730</name>
</gene>
<accession>A0ABT6Q3E3</accession>